<dbReference type="eggNOG" id="COG2887">
    <property type="taxonomic scope" value="Bacteria"/>
</dbReference>
<evidence type="ECO:0000256" key="1">
    <source>
        <dbReference type="ARBA" id="ARBA00022763"/>
    </source>
</evidence>
<dbReference type="RefSeq" id="WP_003955315.1">
    <property type="nucleotide sequence ID" value="NZ_WKJT01000015.1"/>
</dbReference>
<accession>B5GU12</accession>
<keyword evidence="2" id="KW-0067">ATP-binding</keyword>
<dbReference type="GO" id="GO:0004386">
    <property type="term" value="F:helicase activity"/>
    <property type="evidence" value="ECO:0007669"/>
    <property type="project" value="UniProtKB-KW"/>
</dbReference>
<dbReference type="AlphaFoldDB" id="B5GU12"/>
<keyword evidence="6" id="KW-1185">Reference proteome</keyword>
<dbReference type="KEGG" id="sclf:BB341_25770"/>
<dbReference type="Pfam" id="PF12705">
    <property type="entry name" value="PDDEXK_1"/>
    <property type="match status" value="1"/>
</dbReference>
<keyword evidence="1" id="KW-0227">DNA damage</keyword>
<dbReference type="GO" id="GO:0006281">
    <property type="term" value="P:DNA repair"/>
    <property type="evidence" value="ECO:0007669"/>
    <property type="project" value="UniProtKB-KW"/>
</dbReference>
<dbReference type="STRING" id="1901.BB341_25770"/>
<name>B5GU12_STRCL</name>
<evidence type="ECO:0000256" key="2">
    <source>
        <dbReference type="ARBA" id="ARBA00022806"/>
    </source>
</evidence>
<dbReference type="InterPro" id="IPR038726">
    <property type="entry name" value="PDDEXK_AddAB-type"/>
</dbReference>
<evidence type="ECO:0000313" key="6">
    <source>
        <dbReference type="Proteomes" id="UP000002357"/>
    </source>
</evidence>
<dbReference type="Proteomes" id="UP000002357">
    <property type="component" value="Chromosome"/>
</dbReference>
<evidence type="ECO:0000259" key="4">
    <source>
        <dbReference type="Pfam" id="PF12705"/>
    </source>
</evidence>
<keyword evidence="2" id="KW-0347">Helicase</keyword>
<organism evidence="5 6">
    <name type="scientific">Streptomyces clavuligerus</name>
    <dbReference type="NCBI Taxonomy" id="1901"/>
    <lineage>
        <taxon>Bacteria</taxon>
        <taxon>Bacillati</taxon>
        <taxon>Actinomycetota</taxon>
        <taxon>Actinomycetes</taxon>
        <taxon>Kitasatosporales</taxon>
        <taxon>Streptomycetaceae</taxon>
        <taxon>Streptomyces</taxon>
    </lineage>
</organism>
<proteinExistence type="predicted"/>
<protein>
    <recommendedName>
        <fullName evidence="4">PD-(D/E)XK endonuclease-like domain-containing protein</fullName>
    </recommendedName>
</protein>
<keyword evidence="3" id="KW-0234">DNA repair</keyword>
<dbReference type="OrthoDB" id="3588062at2"/>
<evidence type="ECO:0000256" key="3">
    <source>
        <dbReference type="ARBA" id="ARBA00023204"/>
    </source>
</evidence>
<keyword evidence="2" id="KW-0547">Nucleotide-binding</keyword>
<dbReference type="EMBL" id="CM000913">
    <property type="protein sequence ID" value="EFG05485.1"/>
    <property type="molecule type" value="Genomic_DNA"/>
</dbReference>
<reference evidence="5 6" key="1">
    <citation type="journal article" date="2010" name="Genome Biol. Evol.">
        <title>The sequence of a 1.8-mb bacterial linear plasmid reveals a rich evolutionary reservoir of secondary metabolic pathways.</title>
        <authorList>
            <person name="Medema M.H."/>
            <person name="Trefzer A."/>
            <person name="Kovalchuk A."/>
            <person name="van den Berg M."/>
            <person name="Mueller U."/>
            <person name="Heijne W."/>
            <person name="Wu L."/>
            <person name="Alam M.T."/>
            <person name="Ronning C.M."/>
            <person name="Nierman W.C."/>
            <person name="Bovenberg R.A.L."/>
            <person name="Breitling R."/>
            <person name="Takano E."/>
        </authorList>
    </citation>
    <scope>NUCLEOTIDE SEQUENCE [LARGE SCALE GENOMIC DNA]</scope>
    <source>
        <strain evidence="6">ATCC 27064 / DSM 738 / JCM 4710 / NBRC 13307 / NCIMB 12785 / NRRL 3585 / VKM Ac-602</strain>
    </source>
</reference>
<feature type="domain" description="PD-(D/E)XK endonuclease-like" evidence="4">
    <location>
        <begin position="296"/>
        <end position="542"/>
    </location>
</feature>
<keyword evidence="2" id="KW-0378">Hydrolase</keyword>
<evidence type="ECO:0000313" key="5">
    <source>
        <dbReference type="EMBL" id="EFG05485.1"/>
    </source>
</evidence>
<sequence>MTVWGIPSGVRGDGNLVRIRPSDIGAKSGKCAQRLAMKVRPGVSRTVDGPVSRRPAKTSALGPLHKVLDLIEFDQLSLEEALAKWLHGPHRRPPHPGLVQWTEHAVRGYLAAVAECVPLAPVSRRWARQRTDVEDGIAVVYEETVSGRRYEGDGVRELRIPRLKSVDKGTGDPTDGERAETALAAAVLAGARPVLSSPWKPQQQLTLGRFTPAVHVRIVEIGCVDASRNVLFEGTPEEAHQHYAHTADERVRAVKAGGGYLPGTECGTCQLVDVCPAVPSRPGFLGVDSTPKQRRSWSMTTARVYRTCPARAYLLDLFLPRADAAENTPATVRGQAVHTAIEELHSREPVRSCTASDAPATPERWRAGGWEVSGFQARLGTQMIGDHSLVCPLHGLPDDAQVYPERSLVVHDPEADVVVVAKTDLLYRRMDTWFLRETKTTRSLDESDPLVTYPQLALALLLAHAGAVPGTTEDGSSRCRVELERLTGSGPVLTGIDSDDDELLAQARQIVTDHASPWHVDEEYPANPGKHCGTCPVIRWCPDRAQGSAA</sequence>
<gene>
    <name evidence="5" type="ORF">SCLAV_0409</name>
</gene>